<feature type="region of interest" description="Disordered" evidence="1">
    <location>
        <begin position="195"/>
        <end position="225"/>
    </location>
</feature>
<dbReference type="AlphaFoldDB" id="A0A2U1ZW64"/>
<evidence type="ECO:0000256" key="1">
    <source>
        <dbReference type="SAM" id="MobiDB-lite"/>
    </source>
</evidence>
<feature type="compositionally biased region" description="Polar residues" evidence="1">
    <location>
        <begin position="203"/>
        <end position="213"/>
    </location>
</feature>
<protein>
    <submittedName>
        <fullName evidence="2">Uncharacterized protein</fullName>
    </submittedName>
</protein>
<dbReference type="Proteomes" id="UP000245166">
    <property type="component" value="Unassembled WGS sequence"/>
</dbReference>
<evidence type="ECO:0000313" key="2">
    <source>
        <dbReference type="EMBL" id="PWD51211.1"/>
    </source>
</evidence>
<feature type="region of interest" description="Disordered" evidence="1">
    <location>
        <begin position="143"/>
        <end position="167"/>
    </location>
</feature>
<comment type="caution">
    <text evidence="2">The sequence shown here is derived from an EMBL/GenBank/DDBJ whole genome shotgun (WGS) entry which is preliminary data.</text>
</comment>
<gene>
    <name evidence="2" type="ORF">C8046_11670</name>
</gene>
<keyword evidence="3" id="KW-1185">Reference proteome</keyword>
<reference evidence="2 3" key="1">
    <citation type="submission" date="2018-03" db="EMBL/GenBank/DDBJ databases">
        <title>Genome assembly of novel Miniimonas species PCH200.</title>
        <authorList>
            <person name="Thakur V."/>
            <person name="Kumar V."/>
            <person name="Singh D."/>
        </authorList>
    </citation>
    <scope>NUCLEOTIDE SEQUENCE [LARGE SCALE GENOMIC DNA]</scope>
    <source>
        <strain evidence="2 3">PCH200</strain>
    </source>
</reference>
<accession>A0A2U1ZW64</accession>
<organism evidence="2 3">
    <name type="scientific">Serinibacter arcticus</name>
    <dbReference type="NCBI Taxonomy" id="1655435"/>
    <lineage>
        <taxon>Bacteria</taxon>
        <taxon>Bacillati</taxon>
        <taxon>Actinomycetota</taxon>
        <taxon>Actinomycetes</taxon>
        <taxon>Micrococcales</taxon>
        <taxon>Beutenbergiaceae</taxon>
        <taxon>Serinibacter</taxon>
    </lineage>
</organism>
<proteinExistence type="predicted"/>
<name>A0A2U1ZW64_9MICO</name>
<sequence length="225" mass="23620">MSVQAVLLGGSGASEGLRDVLVDYSAAGLLEDFIWVPLTSVGPDTRCLVVSAGTVTTARLVDVVADGLGQEVRFAAITALTTGSRSPGSAEINTVERLLPLGAGRRYRVLLTGSEGVDGDVRDAVLGGWHNVLLAPEDSDAPGAGQVLLGRSRPPPRSGACSRPGSRHSWACGWVRTGLPSTTSSRRRVRRCASSVRSRDSWTVPTSSDSSRWPSCPRRGASTPR</sequence>
<evidence type="ECO:0000313" key="3">
    <source>
        <dbReference type="Proteomes" id="UP000245166"/>
    </source>
</evidence>
<dbReference type="EMBL" id="PYHR01000002">
    <property type="protein sequence ID" value="PWD51211.1"/>
    <property type="molecule type" value="Genomic_DNA"/>
</dbReference>